<organism evidence="3 4">
    <name type="scientific">Papaver nudicaule</name>
    <name type="common">Iceland poppy</name>
    <dbReference type="NCBI Taxonomy" id="74823"/>
    <lineage>
        <taxon>Eukaryota</taxon>
        <taxon>Viridiplantae</taxon>
        <taxon>Streptophyta</taxon>
        <taxon>Embryophyta</taxon>
        <taxon>Tracheophyta</taxon>
        <taxon>Spermatophyta</taxon>
        <taxon>Magnoliopsida</taxon>
        <taxon>Ranunculales</taxon>
        <taxon>Papaveraceae</taxon>
        <taxon>Papaveroideae</taxon>
        <taxon>Papaver</taxon>
    </lineage>
</organism>
<dbReference type="SMART" id="SM00271">
    <property type="entry name" value="DnaJ"/>
    <property type="match status" value="1"/>
</dbReference>
<dbReference type="PANTHER" id="PTHR44137">
    <property type="entry name" value="BNAC03G44070D PROTEIN"/>
    <property type="match status" value="1"/>
</dbReference>
<feature type="compositionally biased region" description="Low complexity" evidence="1">
    <location>
        <begin position="161"/>
        <end position="173"/>
    </location>
</feature>
<reference evidence="3" key="1">
    <citation type="submission" date="2022-03" db="EMBL/GenBank/DDBJ databases">
        <title>A functionally conserved STORR gene fusion in Papaver species that diverged 16.8 million years ago.</title>
        <authorList>
            <person name="Catania T."/>
        </authorList>
    </citation>
    <scope>NUCLEOTIDE SEQUENCE</scope>
    <source>
        <strain evidence="3">S-191538</strain>
    </source>
</reference>
<dbReference type="PROSITE" id="PS50076">
    <property type="entry name" value="DNAJ_2"/>
    <property type="match status" value="1"/>
</dbReference>
<evidence type="ECO:0000313" key="4">
    <source>
        <dbReference type="Proteomes" id="UP001177140"/>
    </source>
</evidence>
<feature type="region of interest" description="Disordered" evidence="1">
    <location>
        <begin position="136"/>
        <end position="199"/>
    </location>
</feature>
<dbReference type="SUPFAM" id="SSF46565">
    <property type="entry name" value="Chaperone J-domain"/>
    <property type="match status" value="1"/>
</dbReference>
<dbReference type="Pfam" id="PF00226">
    <property type="entry name" value="DnaJ"/>
    <property type="match status" value="1"/>
</dbReference>
<dbReference type="AlphaFoldDB" id="A0AA41V1G9"/>
<dbReference type="PRINTS" id="PR00625">
    <property type="entry name" value="JDOMAIN"/>
</dbReference>
<evidence type="ECO:0000259" key="2">
    <source>
        <dbReference type="PROSITE" id="PS50076"/>
    </source>
</evidence>
<dbReference type="Proteomes" id="UP001177140">
    <property type="component" value="Unassembled WGS sequence"/>
</dbReference>
<sequence length="281" mass="32693">MEEEAEFLRDDREIKFKEQEFLRDDAEIKFKEQDFAGALWLANMAADMNMGIHVAAYESTIKHNNVRVPEWYRMLDIHDDLYDVDIDTIKKLYKRMALLVHPDKNSSAAAESAFKLLQDALELLSDPEKRQIYEIKRYHSREEPTKPPAAENKEKKREPTKPAAASTSASPSSKQRDGKVKKPSVKHRRNGVCKKERKINRVEADREAGHPSSYYEYVPEDAWADEEEEAGVEEMTREIIRPCPTCIYPCYAQTNEKVAVLNCRRCDRKFTFCLKKTFFCS</sequence>
<comment type="caution">
    <text evidence="3">The sequence shown here is derived from an EMBL/GenBank/DDBJ whole genome shotgun (WGS) entry which is preliminary data.</text>
</comment>
<dbReference type="EMBL" id="JAJJMA010001795">
    <property type="protein sequence ID" value="MCL7021528.1"/>
    <property type="molecule type" value="Genomic_DNA"/>
</dbReference>
<dbReference type="InterPro" id="IPR036869">
    <property type="entry name" value="J_dom_sf"/>
</dbReference>
<dbReference type="Gene3D" id="1.10.287.110">
    <property type="entry name" value="DnaJ domain"/>
    <property type="match status" value="1"/>
</dbReference>
<feature type="compositionally biased region" description="Basic and acidic residues" evidence="1">
    <location>
        <begin position="136"/>
        <end position="160"/>
    </location>
</feature>
<evidence type="ECO:0000256" key="1">
    <source>
        <dbReference type="SAM" id="MobiDB-lite"/>
    </source>
</evidence>
<name>A0AA41V1G9_PAPNU</name>
<dbReference type="CDD" id="cd06257">
    <property type="entry name" value="DnaJ"/>
    <property type="match status" value="1"/>
</dbReference>
<keyword evidence="4" id="KW-1185">Reference proteome</keyword>
<feature type="compositionally biased region" description="Basic residues" evidence="1">
    <location>
        <begin position="181"/>
        <end position="198"/>
    </location>
</feature>
<proteinExistence type="predicted"/>
<feature type="domain" description="J" evidence="2">
    <location>
        <begin position="70"/>
        <end position="137"/>
    </location>
</feature>
<dbReference type="InterPro" id="IPR001623">
    <property type="entry name" value="DnaJ_domain"/>
</dbReference>
<gene>
    <name evidence="3" type="ORF">MKW94_008167</name>
</gene>
<evidence type="ECO:0000313" key="3">
    <source>
        <dbReference type="EMBL" id="MCL7021528.1"/>
    </source>
</evidence>
<protein>
    <recommendedName>
        <fullName evidence="2">J domain-containing protein</fullName>
    </recommendedName>
</protein>
<accession>A0AA41V1G9</accession>
<dbReference type="PANTHER" id="PTHR44137:SF57">
    <property type="entry name" value="CHAPERONE DNAJ-DOMAIN PROTEIN"/>
    <property type="match status" value="1"/>
</dbReference>